<evidence type="ECO:0000313" key="2">
    <source>
        <dbReference type="Proteomes" id="UP001067235"/>
    </source>
</evidence>
<dbReference type="Pfam" id="PF14042">
    <property type="entry name" value="DUF4247"/>
    <property type="match status" value="1"/>
</dbReference>
<proteinExistence type="predicted"/>
<sequence>MMASQHSAGGYDRRPLNRIRNGIIAVIVLIAVALLAFSCVSGTSGATDARAYIQQSYNRESSLDESSVDAYVADGTPEQVADEISAVAQPVDRRTATDTTTGSSASGLFLQYPDYLVGLFPYEGNKTRVMLSDDYESGYRHYSGSVGPLWVSRPNYSGGGSDYRGGGGGSGK</sequence>
<protein>
    <submittedName>
        <fullName evidence="1">DUF4247 domain-containing protein</fullName>
    </submittedName>
</protein>
<reference evidence="1" key="1">
    <citation type="submission" date="2022-12" db="EMBL/GenBank/DDBJ databases">
        <authorList>
            <person name="Krivoruchko A.V."/>
            <person name="Elkin A."/>
        </authorList>
    </citation>
    <scope>NUCLEOTIDE SEQUENCE</scope>
    <source>
        <strain evidence="1">IEGM 1388</strain>
    </source>
</reference>
<dbReference type="EMBL" id="JAPWIE010000001">
    <property type="protein sequence ID" value="MCZ4548393.1"/>
    <property type="molecule type" value="Genomic_DNA"/>
</dbReference>
<dbReference type="InterPro" id="IPR025341">
    <property type="entry name" value="DUF4247"/>
</dbReference>
<evidence type="ECO:0000313" key="1">
    <source>
        <dbReference type="EMBL" id="MCZ4548393.1"/>
    </source>
</evidence>
<gene>
    <name evidence="1" type="ORF">O4213_00240</name>
</gene>
<keyword evidence="2" id="KW-1185">Reference proteome</keyword>
<organism evidence="1 2">
    <name type="scientific">Gordonia rubripertincta</name>
    <name type="common">Rhodococcus corallinus</name>
    <dbReference type="NCBI Taxonomy" id="36822"/>
    <lineage>
        <taxon>Bacteria</taxon>
        <taxon>Bacillati</taxon>
        <taxon>Actinomycetota</taxon>
        <taxon>Actinomycetes</taxon>
        <taxon>Mycobacteriales</taxon>
        <taxon>Gordoniaceae</taxon>
        <taxon>Gordonia</taxon>
    </lineage>
</organism>
<dbReference type="Proteomes" id="UP001067235">
    <property type="component" value="Unassembled WGS sequence"/>
</dbReference>
<name>A0ABT4MN31_GORRU</name>
<accession>A0ABT4MN31</accession>
<comment type="caution">
    <text evidence="1">The sequence shown here is derived from an EMBL/GenBank/DDBJ whole genome shotgun (WGS) entry which is preliminary data.</text>
</comment>